<proteinExistence type="predicted"/>
<dbReference type="EMBL" id="PGCI01000645">
    <property type="protein sequence ID" value="PLW23029.1"/>
    <property type="molecule type" value="Genomic_DNA"/>
</dbReference>
<organism evidence="2 3">
    <name type="scientific">Puccinia coronata f. sp. avenae</name>
    <dbReference type="NCBI Taxonomy" id="200324"/>
    <lineage>
        <taxon>Eukaryota</taxon>
        <taxon>Fungi</taxon>
        <taxon>Dikarya</taxon>
        <taxon>Basidiomycota</taxon>
        <taxon>Pucciniomycotina</taxon>
        <taxon>Pucciniomycetes</taxon>
        <taxon>Pucciniales</taxon>
        <taxon>Pucciniaceae</taxon>
        <taxon>Puccinia</taxon>
    </lineage>
</organism>
<reference evidence="2 3" key="1">
    <citation type="submission" date="2017-11" db="EMBL/GenBank/DDBJ databases">
        <title>De novo assembly and phasing of dikaryotic genomes from two isolates of Puccinia coronata f. sp. avenae, the causal agent of oat crown rust.</title>
        <authorList>
            <person name="Miller M.E."/>
            <person name="Zhang Y."/>
            <person name="Omidvar V."/>
            <person name="Sperschneider J."/>
            <person name="Schwessinger B."/>
            <person name="Raley C."/>
            <person name="Palmer J.M."/>
            <person name="Garnica D."/>
            <person name="Upadhyaya N."/>
            <person name="Rathjen J."/>
            <person name="Taylor J.M."/>
            <person name="Park R.F."/>
            <person name="Dodds P.N."/>
            <person name="Hirsch C.D."/>
            <person name="Kianian S.F."/>
            <person name="Figueroa M."/>
        </authorList>
    </citation>
    <scope>NUCLEOTIDE SEQUENCE [LARGE SCALE GENOMIC DNA]</scope>
    <source>
        <strain evidence="2">12SD80</strain>
    </source>
</reference>
<gene>
    <name evidence="2" type="ORF">PCASD_14066</name>
</gene>
<evidence type="ECO:0000313" key="2">
    <source>
        <dbReference type="EMBL" id="PLW23029.1"/>
    </source>
</evidence>
<protein>
    <submittedName>
        <fullName evidence="2">Uncharacterized protein</fullName>
    </submittedName>
</protein>
<dbReference type="AlphaFoldDB" id="A0A2N5TC24"/>
<accession>A0A2N5TC24</accession>
<feature type="compositionally biased region" description="Basic residues" evidence="1">
    <location>
        <begin position="1"/>
        <end position="10"/>
    </location>
</feature>
<comment type="caution">
    <text evidence="2">The sequence shown here is derived from an EMBL/GenBank/DDBJ whole genome shotgun (WGS) entry which is preliminary data.</text>
</comment>
<name>A0A2N5TC24_9BASI</name>
<sequence length="117" mass="13254">MGVFARRRGRATPDHPENTSPPPDLTSLRASHVLCVSTQSSRPAICTSSRLHIKYDASQRTHGLLSIADRLSLLSLIHEQRFMHLDQTITTNPKCPFELSDSFRVVGRICKIYRRIN</sequence>
<dbReference type="Proteomes" id="UP000235392">
    <property type="component" value="Unassembled WGS sequence"/>
</dbReference>
<evidence type="ECO:0000256" key="1">
    <source>
        <dbReference type="SAM" id="MobiDB-lite"/>
    </source>
</evidence>
<feature type="region of interest" description="Disordered" evidence="1">
    <location>
        <begin position="1"/>
        <end position="26"/>
    </location>
</feature>
<evidence type="ECO:0000313" key="3">
    <source>
        <dbReference type="Proteomes" id="UP000235392"/>
    </source>
</evidence>